<dbReference type="NCBIfam" id="TIGR02227">
    <property type="entry name" value="sigpep_I_bact"/>
    <property type="match status" value="1"/>
</dbReference>
<keyword evidence="5" id="KW-0472">Membrane</keyword>
<dbReference type="GO" id="GO:0004252">
    <property type="term" value="F:serine-type endopeptidase activity"/>
    <property type="evidence" value="ECO:0007669"/>
    <property type="project" value="InterPro"/>
</dbReference>
<evidence type="ECO:0000256" key="3">
    <source>
        <dbReference type="ARBA" id="ARBA00022801"/>
    </source>
</evidence>
<evidence type="ECO:0000313" key="11">
    <source>
        <dbReference type="EMBL" id="WOL12459.1"/>
    </source>
</evidence>
<dbReference type="InterPro" id="IPR000223">
    <property type="entry name" value="Pept_S26A_signal_pept_1"/>
</dbReference>
<comment type="similarity">
    <text evidence="6">Belongs to the peptidase S26 family. IMP1 subfamily.</text>
</comment>
<evidence type="ECO:0000256" key="7">
    <source>
        <dbReference type="ARBA" id="ARBA00054895"/>
    </source>
</evidence>
<dbReference type="PRINTS" id="PR00727">
    <property type="entry name" value="LEADERPTASE"/>
</dbReference>
<sequence length="186" mass="19835">MSFVRSRIAGLFSGGGGGGGRFRKIPWREIGSDALDRAALVLKAACFVHVVNNYVVGIAFVLGPSMLPTLNLTGDVVAVERITTRWGSLSVGDVVVLQSPENPRKTVTKRVLGLGGDAVTYLVDPAQGNAARTVVVPKGHVWVQGDNIYSSRDSREFGSVPYGLIQGRAFCKVWPPKAIGMIGEKL</sequence>
<evidence type="ECO:0000256" key="2">
    <source>
        <dbReference type="ARBA" id="ARBA00022792"/>
    </source>
</evidence>
<evidence type="ECO:0000313" key="12">
    <source>
        <dbReference type="Proteomes" id="UP001327560"/>
    </source>
</evidence>
<reference evidence="11 12" key="1">
    <citation type="submission" date="2023-10" db="EMBL/GenBank/DDBJ databases">
        <title>Chromosome-scale genome assembly provides insights into flower coloration mechanisms of Canna indica.</title>
        <authorList>
            <person name="Li C."/>
        </authorList>
    </citation>
    <scope>NUCLEOTIDE SEQUENCE [LARGE SCALE GENOMIC DNA]</scope>
    <source>
        <tissue evidence="11">Flower</tissue>
    </source>
</reference>
<keyword evidence="4" id="KW-0496">Mitochondrion</keyword>
<feature type="domain" description="Peptidase S26" evidence="10">
    <location>
        <begin position="132"/>
        <end position="174"/>
    </location>
</feature>
<dbReference type="PANTHER" id="PTHR12383:SF16">
    <property type="entry name" value="MITOCHONDRIAL INNER MEMBRANE PROTEASE SUBUNIT 1"/>
    <property type="match status" value="1"/>
</dbReference>
<feature type="domain" description="Peptidase S26" evidence="10">
    <location>
        <begin position="39"/>
        <end position="121"/>
    </location>
</feature>
<dbReference type="Gene3D" id="2.10.109.10">
    <property type="entry name" value="Umud Fragment, subunit A"/>
    <property type="match status" value="1"/>
</dbReference>
<evidence type="ECO:0000256" key="1">
    <source>
        <dbReference type="ARBA" id="ARBA00004273"/>
    </source>
</evidence>
<dbReference type="InterPro" id="IPR052064">
    <property type="entry name" value="Mito_IMP1_subunit"/>
</dbReference>
<proteinExistence type="inferred from homology"/>
<comment type="subunit">
    <text evidence="8">Heterodimer of 2 subunits, IMP1A/B and IMP12.</text>
</comment>
<dbReference type="AlphaFoldDB" id="A0AAQ3KPJ0"/>
<dbReference type="Proteomes" id="UP001327560">
    <property type="component" value="Chromosome 6"/>
</dbReference>
<dbReference type="GO" id="GO:0006465">
    <property type="term" value="P:signal peptide processing"/>
    <property type="evidence" value="ECO:0007669"/>
    <property type="project" value="InterPro"/>
</dbReference>
<accession>A0AAQ3KPJ0</accession>
<dbReference type="GO" id="GO:0006627">
    <property type="term" value="P:protein processing involved in protein targeting to mitochondrion"/>
    <property type="evidence" value="ECO:0007669"/>
    <property type="project" value="TreeGrafter"/>
</dbReference>
<dbReference type="PROSITE" id="PS00760">
    <property type="entry name" value="SPASE_I_2"/>
    <property type="match status" value="1"/>
</dbReference>
<protein>
    <submittedName>
        <fullName evidence="11">Mitochondrial inner membrane protease subunit 1</fullName>
    </submittedName>
</protein>
<dbReference type="SUPFAM" id="SSF51306">
    <property type="entry name" value="LexA/Signal peptidase"/>
    <property type="match status" value="1"/>
</dbReference>
<dbReference type="EMBL" id="CP136895">
    <property type="protein sequence ID" value="WOL12459.1"/>
    <property type="molecule type" value="Genomic_DNA"/>
</dbReference>
<dbReference type="GO" id="GO:0042720">
    <property type="term" value="C:mitochondrial inner membrane peptidase complex"/>
    <property type="evidence" value="ECO:0007669"/>
    <property type="project" value="TreeGrafter"/>
</dbReference>
<dbReference type="Pfam" id="PF10502">
    <property type="entry name" value="Peptidase_S26"/>
    <property type="match status" value="2"/>
</dbReference>
<evidence type="ECO:0000259" key="10">
    <source>
        <dbReference type="Pfam" id="PF10502"/>
    </source>
</evidence>
<gene>
    <name evidence="11" type="ORF">Cni_G21226</name>
</gene>
<dbReference type="InterPro" id="IPR019757">
    <property type="entry name" value="Pept_S26A_signal_pept_1_Lys-AS"/>
</dbReference>
<dbReference type="InterPro" id="IPR019533">
    <property type="entry name" value="Peptidase_S26"/>
</dbReference>
<feature type="active site" evidence="9">
    <location>
        <position position="109"/>
    </location>
</feature>
<evidence type="ECO:0000256" key="4">
    <source>
        <dbReference type="ARBA" id="ARBA00023128"/>
    </source>
</evidence>
<name>A0AAQ3KPJ0_9LILI</name>
<evidence type="ECO:0000256" key="8">
    <source>
        <dbReference type="ARBA" id="ARBA00064368"/>
    </source>
</evidence>
<evidence type="ECO:0000256" key="9">
    <source>
        <dbReference type="PIRSR" id="PIRSR600223-1"/>
    </source>
</evidence>
<keyword evidence="2" id="KW-0999">Mitochondrion inner membrane</keyword>
<dbReference type="PANTHER" id="PTHR12383">
    <property type="entry name" value="PROTEASE FAMILY S26 MITOCHONDRIAL INNER MEMBRANE PROTEASE-RELATED"/>
    <property type="match status" value="1"/>
</dbReference>
<dbReference type="FunFam" id="2.10.109.10:FF:000014">
    <property type="entry name" value="Inner membrane protease subunit 1"/>
    <property type="match status" value="1"/>
</dbReference>
<evidence type="ECO:0000256" key="5">
    <source>
        <dbReference type="ARBA" id="ARBA00023136"/>
    </source>
</evidence>
<keyword evidence="11" id="KW-0645">Protease</keyword>
<dbReference type="CDD" id="cd06530">
    <property type="entry name" value="S26_SPase_I"/>
    <property type="match status" value="1"/>
</dbReference>
<comment type="function">
    <text evidence="7">Catalyzes the removal of transit peptides required for the targeting of proteins from the mitochondrial matrix, across the inner membrane, into the inter-membrane space.</text>
</comment>
<dbReference type="InterPro" id="IPR036286">
    <property type="entry name" value="LexA/Signal_pep-like_sf"/>
</dbReference>
<comment type="subcellular location">
    <subcellularLocation>
        <location evidence="1">Mitochondrion inner membrane</location>
    </subcellularLocation>
</comment>
<evidence type="ECO:0000256" key="6">
    <source>
        <dbReference type="ARBA" id="ARBA00038445"/>
    </source>
</evidence>
<organism evidence="11 12">
    <name type="scientific">Canna indica</name>
    <name type="common">Indian-shot</name>
    <dbReference type="NCBI Taxonomy" id="4628"/>
    <lineage>
        <taxon>Eukaryota</taxon>
        <taxon>Viridiplantae</taxon>
        <taxon>Streptophyta</taxon>
        <taxon>Embryophyta</taxon>
        <taxon>Tracheophyta</taxon>
        <taxon>Spermatophyta</taxon>
        <taxon>Magnoliopsida</taxon>
        <taxon>Liliopsida</taxon>
        <taxon>Zingiberales</taxon>
        <taxon>Cannaceae</taxon>
        <taxon>Canna</taxon>
    </lineage>
</organism>
<keyword evidence="12" id="KW-1185">Reference proteome</keyword>
<feature type="active site" evidence="9">
    <location>
        <position position="65"/>
    </location>
</feature>
<keyword evidence="3" id="KW-0378">Hydrolase</keyword>